<sequence length="92" mass="9472">MGTRRPYLLTPLAMSFVALGIAVAPTAGADDRTCTNTSANTTICSRPGGSTSINTSPPVVGPVNSCGFGVGMEYMCNGGVTWNIGGIFNNRR</sequence>
<dbReference type="Proteomes" id="UP000320095">
    <property type="component" value="Unassembled WGS sequence"/>
</dbReference>
<evidence type="ECO:0000313" key="3">
    <source>
        <dbReference type="Proteomes" id="UP000320095"/>
    </source>
</evidence>
<feature type="signal peptide" evidence="1">
    <location>
        <begin position="1"/>
        <end position="29"/>
    </location>
</feature>
<reference evidence="2 3" key="1">
    <citation type="journal article" date="2019" name="Environ. Microbiol.">
        <title>Species interactions and distinct microbial communities in high Arctic permafrost affected cryosols are associated with the CH4 and CO2 gas fluxes.</title>
        <authorList>
            <person name="Altshuler I."/>
            <person name="Hamel J."/>
            <person name="Turney S."/>
            <person name="Magnuson E."/>
            <person name="Levesque R."/>
            <person name="Greer C."/>
            <person name="Whyte L.G."/>
        </authorList>
    </citation>
    <scope>NUCLEOTIDE SEQUENCE [LARGE SCALE GENOMIC DNA]</scope>
    <source>
        <strain evidence="2 3">S5.20</strain>
    </source>
</reference>
<keyword evidence="1" id="KW-0732">Signal</keyword>
<feature type="chain" id="PRO_5021302469" description="Secreted protein" evidence="1">
    <location>
        <begin position="30"/>
        <end position="92"/>
    </location>
</feature>
<gene>
    <name evidence="2" type="ORF">EAH80_25415</name>
</gene>
<evidence type="ECO:0000256" key="1">
    <source>
        <dbReference type="SAM" id="SignalP"/>
    </source>
</evidence>
<dbReference type="RefSeq" id="WP_140697470.1">
    <property type="nucleotide sequence ID" value="NZ_RCZG01000014.1"/>
</dbReference>
<organism evidence="2 3">
    <name type="scientific">Mycolicibacterium hodleri</name>
    <dbReference type="NCBI Taxonomy" id="49897"/>
    <lineage>
        <taxon>Bacteria</taxon>
        <taxon>Bacillati</taxon>
        <taxon>Actinomycetota</taxon>
        <taxon>Actinomycetes</taxon>
        <taxon>Mycobacteriales</taxon>
        <taxon>Mycobacteriaceae</taxon>
        <taxon>Mycolicibacterium</taxon>
    </lineage>
</organism>
<comment type="caution">
    <text evidence="2">The sequence shown here is derived from an EMBL/GenBank/DDBJ whole genome shotgun (WGS) entry which is preliminary data.</text>
</comment>
<proteinExistence type="predicted"/>
<accession>A0A502DZY0</accession>
<evidence type="ECO:0000313" key="2">
    <source>
        <dbReference type="EMBL" id="TPG29841.1"/>
    </source>
</evidence>
<dbReference type="EMBL" id="RCZG01000014">
    <property type="protein sequence ID" value="TPG29841.1"/>
    <property type="molecule type" value="Genomic_DNA"/>
</dbReference>
<protein>
    <recommendedName>
        <fullName evidence="4">Secreted protein</fullName>
    </recommendedName>
</protein>
<evidence type="ECO:0008006" key="4">
    <source>
        <dbReference type="Google" id="ProtNLM"/>
    </source>
</evidence>
<dbReference type="AlphaFoldDB" id="A0A502DZY0"/>
<keyword evidence="3" id="KW-1185">Reference proteome</keyword>
<name>A0A502DZY0_9MYCO</name>